<evidence type="ECO:0000256" key="10">
    <source>
        <dbReference type="ARBA" id="ARBA00023136"/>
    </source>
</evidence>
<evidence type="ECO:0000256" key="13">
    <source>
        <dbReference type="SAM" id="MobiDB-lite"/>
    </source>
</evidence>
<evidence type="ECO:0000256" key="3">
    <source>
        <dbReference type="ARBA" id="ARBA00006065"/>
    </source>
</evidence>
<evidence type="ECO:0000256" key="8">
    <source>
        <dbReference type="ARBA" id="ARBA00022824"/>
    </source>
</evidence>
<evidence type="ECO:0000256" key="9">
    <source>
        <dbReference type="ARBA" id="ARBA00022989"/>
    </source>
</evidence>
<keyword evidence="4" id="KW-0337">GPI-anchor biosynthesis</keyword>
<dbReference type="InterPro" id="IPR005599">
    <property type="entry name" value="GPI_mannosylTrfase"/>
</dbReference>
<accession>A0A3N4IJ32</accession>
<dbReference type="Proteomes" id="UP000275078">
    <property type="component" value="Unassembled WGS sequence"/>
</dbReference>
<evidence type="ECO:0000256" key="4">
    <source>
        <dbReference type="ARBA" id="ARBA00022502"/>
    </source>
</evidence>
<feature type="region of interest" description="Disordered" evidence="13">
    <location>
        <begin position="1"/>
        <end position="28"/>
    </location>
</feature>
<dbReference type="OrthoDB" id="416834at2759"/>
<comment type="caution">
    <text evidence="12">Lacks conserved residue(s) required for the propagation of feature annotation.</text>
</comment>
<feature type="compositionally biased region" description="Low complexity" evidence="13">
    <location>
        <begin position="1"/>
        <end position="10"/>
    </location>
</feature>
<sequence>MSSTTPSDSRPSTKRSRKDGSTPDSQSALSPSLLFLLILAFRLVNALTTRTFFQPDEYFQALEPAWDLVFGRGWITWEWWEKLRSIAHPLLFAGVYKTADIISQTLKLSPEIRSELLLVAPKVYQAVFAALGDYWTYTLALAVAGPGEKDRKGRAMTTLFISLGSAFHWFCSTRTFSNSLETTLTAGALTYWPWPHTPLNTGYHSIHLHALVQLLTLPPSRLTTSLTLAAIATLLRPTNALLWLLLGSFLLLRAGPNARAAILSRVFAIAFVAIGTNLALDRWYYGQFTFPPLKFLVYNLVQKLSIHYGTMPWHYYISQGLPLLLTAYLPLTIHEICNLDSVPDTPLGAPKLQLAFTAIFVTLTYSFISHKEMRFLYPLLPIFHLYAASSLYTLTSSPPLRKALLVALVAINLPIAYYTSQLHQRGVIDVVDHIRRDALSPDWNSVGFLMPCHSTPWMSHMQLPEYKSAWALSCDPPVNVAPRFLSSYRDEADRFYDNPKLFLRENVSTRKEVERRGKNTRKFEWPDRLVVFQALGIVELVKEVTGKEVRYEECGRWWNTHWHDDERRRGDVVMFCKAE</sequence>
<dbReference type="STRING" id="1160509.A0A3N4IJ32"/>
<dbReference type="EC" id="2.4.1.-" evidence="12"/>
<keyword evidence="7 12" id="KW-0812">Transmembrane</keyword>
<protein>
    <recommendedName>
        <fullName evidence="12">Mannosyltransferase</fullName>
        <ecNumber evidence="12">2.4.1.-</ecNumber>
    </recommendedName>
</protein>
<dbReference type="GO" id="GO:0005789">
    <property type="term" value="C:endoplasmic reticulum membrane"/>
    <property type="evidence" value="ECO:0007669"/>
    <property type="project" value="UniProtKB-SubCell"/>
</dbReference>
<comment type="pathway">
    <text evidence="2">Glycolipid biosynthesis; glycosylphosphatidylinositol-anchor biosynthesis.</text>
</comment>
<dbReference type="AlphaFoldDB" id="A0A3N4IJ32"/>
<comment type="similarity">
    <text evidence="3">Belongs to the glycosyltransferase 22 family. PIGB subfamily.</text>
</comment>
<feature type="transmembrane region" description="Helical" evidence="12">
    <location>
        <begin position="258"/>
        <end position="278"/>
    </location>
</feature>
<feature type="transmembrane region" description="Helical" evidence="12">
    <location>
        <begin position="351"/>
        <end position="368"/>
    </location>
</feature>
<evidence type="ECO:0000313" key="14">
    <source>
        <dbReference type="EMBL" id="RPA81644.1"/>
    </source>
</evidence>
<dbReference type="UniPathway" id="UPA00196"/>
<feature type="transmembrane region" description="Helical" evidence="12">
    <location>
        <begin position="375"/>
        <end position="394"/>
    </location>
</feature>
<evidence type="ECO:0000256" key="2">
    <source>
        <dbReference type="ARBA" id="ARBA00004687"/>
    </source>
</evidence>
<gene>
    <name evidence="14" type="ORF">BJ508DRAFT_238951</name>
</gene>
<dbReference type="Pfam" id="PF03901">
    <property type="entry name" value="Glyco_transf_22"/>
    <property type="match status" value="1"/>
</dbReference>
<reference evidence="14 15" key="1">
    <citation type="journal article" date="2018" name="Nat. Ecol. Evol.">
        <title>Pezizomycetes genomes reveal the molecular basis of ectomycorrhizal truffle lifestyle.</title>
        <authorList>
            <person name="Murat C."/>
            <person name="Payen T."/>
            <person name="Noel B."/>
            <person name="Kuo A."/>
            <person name="Morin E."/>
            <person name="Chen J."/>
            <person name="Kohler A."/>
            <person name="Krizsan K."/>
            <person name="Balestrini R."/>
            <person name="Da Silva C."/>
            <person name="Montanini B."/>
            <person name="Hainaut M."/>
            <person name="Levati E."/>
            <person name="Barry K.W."/>
            <person name="Belfiori B."/>
            <person name="Cichocki N."/>
            <person name="Clum A."/>
            <person name="Dockter R.B."/>
            <person name="Fauchery L."/>
            <person name="Guy J."/>
            <person name="Iotti M."/>
            <person name="Le Tacon F."/>
            <person name="Lindquist E.A."/>
            <person name="Lipzen A."/>
            <person name="Malagnac F."/>
            <person name="Mello A."/>
            <person name="Molinier V."/>
            <person name="Miyauchi S."/>
            <person name="Poulain J."/>
            <person name="Riccioni C."/>
            <person name="Rubini A."/>
            <person name="Sitrit Y."/>
            <person name="Splivallo R."/>
            <person name="Traeger S."/>
            <person name="Wang M."/>
            <person name="Zifcakova L."/>
            <person name="Wipf D."/>
            <person name="Zambonelli A."/>
            <person name="Paolocci F."/>
            <person name="Nowrousian M."/>
            <person name="Ottonello S."/>
            <person name="Baldrian P."/>
            <person name="Spatafora J.W."/>
            <person name="Henrissat B."/>
            <person name="Nagy L.G."/>
            <person name="Aury J.M."/>
            <person name="Wincker P."/>
            <person name="Grigoriev I.V."/>
            <person name="Bonfante P."/>
            <person name="Martin F.M."/>
        </authorList>
    </citation>
    <scope>NUCLEOTIDE SEQUENCE [LARGE SCALE GENOMIC DNA]</scope>
    <source>
        <strain evidence="14 15">RN42</strain>
    </source>
</reference>
<keyword evidence="10 12" id="KW-0472">Membrane</keyword>
<proteinExistence type="inferred from homology"/>
<organism evidence="14 15">
    <name type="scientific">Ascobolus immersus RN42</name>
    <dbReference type="NCBI Taxonomy" id="1160509"/>
    <lineage>
        <taxon>Eukaryota</taxon>
        <taxon>Fungi</taxon>
        <taxon>Dikarya</taxon>
        <taxon>Ascomycota</taxon>
        <taxon>Pezizomycotina</taxon>
        <taxon>Pezizomycetes</taxon>
        <taxon>Pezizales</taxon>
        <taxon>Ascobolaceae</taxon>
        <taxon>Ascobolus</taxon>
    </lineage>
</organism>
<dbReference type="PANTHER" id="PTHR22760">
    <property type="entry name" value="GLYCOSYLTRANSFERASE"/>
    <property type="match status" value="1"/>
</dbReference>
<comment type="subcellular location">
    <subcellularLocation>
        <location evidence="1 12">Endoplasmic reticulum membrane</location>
        <topology evidence="1 12">Multi-pass membrane protein</topology>
    </subcellularLocation>
</comment>
<evidence type="ECO:0000256" key="7">
    <source>
        <dbReference type="ARBA" id="ARBA00022692"/>
    </source>
</evidence>
<dbReference type="GO" id="GO:0006506">
    <property type="term" value="P:GPI anchor biosynthetic process"/>
    <property type="evidence" value="ECO:0007669"/>
    <property type="project" value="UniProtKB-UniPathway"/>
</dbReference>
<keyword evidence="9 12" id="KW-1133">Transmembrane helix</keyword>
<keyword evidence="6" id="KW-0808">Transferase</keyword>
<name>A0A3N4IJ32_ASCIM</name>
<feature type="transmembrane region" description="Helical" evidence="12">
    <location>
        <begin position="226"/>
        <end position="246"/>
    </location>
</feature>
<comment type="function">
    <text evidence="11">Mannosyltransferase involved in glycosylphosphatidylinositol-anchor biosynthesis. Transfers the third mannose to Man2-GlcN-acyl-PI during GPI precursor assembly.</text>
</comment>
<evidence type="ECO:0000256" key="11">
    <source>
        <dbReference type="ARBA" id="ARBA00024708"/>
    </source>
</evidence>
<dbReference type="EMBL" id="ML119678">
    <property type="protein sequence ID" value="RPA81644.1"/>
    <property type="molecule type" value="Genomic_DNA"/>
</dbReference>
<evidence type="ECO:0000256" key="12">
    <source>
        <dbReference type="RuleBase" id="RU363075"/>
    </source>
</evidence>
<evidence type="ECO:0000256" key="5">
    <source>
        <dbReference type="ARBA" id="ARBA00022676"/>
    </source>
</evidence>
<keyword evidence="15" id="KW-1185">Reference proteome</keyword>
<keyword evidence="8 12" id="KW-0256">Endoplasmic reticulum</keyword>
<keyword evidence="5 12" id="KW-0328">Glycosyltransferase</keyword>
<evidence type="ECO:0000256" key="1">
    <source>
        <dbReference type="ARBA" id="ARBA00004477"/>
    </source>
</evidence>
<dbReference type="PANTHER" id="PTHR22760:SF4">
    <property type="entry name" value="GPI MANNOSYLTRANSFERASE 3"/>
    <property type="match status" value="1"/>
</dbReference>
<evidence type="ECO:0000256" key="6">
    <source>
        <dbReference type="ARBA" id="ARBA00022679"/>
    </source>
</evidence>
<dbReference type="GO" id="GO:0000026">
    <property type="term" value="F:alpha-1,2-mannosyltransferase activity"/>
    <property type="evidence" value="ECO:0007669"/>
    <property type="project" value="TreeGrafter"/>
</dbReference>
<evidence type="ECO:0000313" key="15">
    <source>
        <dbReference type="Proteomes" id="UP000275078"/>
    </source>
</evidence>